<sequence length="168" mass="18894">MKIPAVGADGMRHTILVDSTGEQLIWNFRSAFNVAALNCTAPTHLEIADHYRAFLKTHAKGLKQANAGVDTAFRKLHGAKFLRERETYMTQVYNFFAFPPTQPKFCDAALVLARESKLIAPKDLPAFAQRSFGTFGSVYEQFYRDYEAYQAKLAAWDAKYGARVTSTQ</sequence>
<evidence type="ECO:0000313" key="1">
    <source>
        <dbReference type="EMBL" id="RVU07598.1"/>
    </source>
</evidence>
<gene>
    <name evidence="1" type="ORF">EOE18_00465</name>
</gene>
<dbReference type="OrthoDB" id="7432148at2"/>
<evidence type="ECO:0000313" key="2">
    <source>
        <dbReference type="Proteomes" id="UP000282837"/>
    </source>
</evidence>
<name>A0A3S3TSL7_9SPHN</name>
<dbReference type="Proteomes" id="UP000282837">
    <property type="component" value="Unassembled WGS sequence"/>
</dbReference>
<protein>
    <submittedName>
        <fullName evidence="1">Uncharacterized protein</fullName>
    </submittedName>
</protein>
<reference evidence="1 2" key="1">
    <citation type="submission" date="2019-01" db="EMBL/GenBank/DDBJ databases">
        <authorList>
            <person name="Chen W.-M."/>
        </authorList>
    </citation>
    <scope>NUCLEOTIDE SEQUENCE [LARGE SCALE GENOMIC DNA]</scope>
    <source>
        <strain evidence="1 2">FSY-9</strain>
    </source>
</reference>
<organism evidence="1 2">
    <name type="scientific">Novosphingobium umbonatum</name>
    <dbReference type="NCBI Taxonomy" id="1908524"/>
    <lineage>
        <taxon>Bacteria</taxon>
        <taxon>Pseudomonadati</taxon>
        <taxon>Pseudomonadota</taxon>
        <taxon>Alphaproteobacteria</taxon>
        <taxon>Sphingomonadales</taxon>
        <taxon>Sphingomonadaceae</taxon>
        <taxon>Novosphingobium</taxon>
    </lineage>
</organism>
<dbReference type="AlphaFoldDB" id="A0A3S3TSL7"/>
<accession>A0A3S3TSL7</accession>
<dbReference type="EMBL" id="SACO01000001">
    <property type="protein sequence ID" value="RVU07598.1"/>
    <property type="molecule type" value="Genomic_DNA"/>
</dbReference>
<comment type="caution">
    <text evidence="1">The sequence shown here is derived from an EMBL/GenBank/DDBJ whole genome shotgun (WGS) entry which is preliminary data.</text>
</comment>
<keyword evidence="2" id="KW-1185">Reference proteome</keyword>
<proteinExistence type="predicted"/>